<feature type="transmembrane region" description="Helical" evidence="10">
    <location>
        <begin position="482"/>
        <end position="505"/>
    </location>
</feature>
<dbReference type="InterPro" id="IPR004254">
    <property type="entry name" value="AdipoR/HlyIII-related"/>
</dbReference>
<dbReference type="EMBL" id="NJHN03000082">
    <property type="protein sequence ID" value="KAH9417074.1"/>
    <property type="molecule type" value="Genomic_DNA"/>
</dbReference>
<dbReference type="InterPro" id="IPR005522">
    <property type="entry name" value="IPK"/>
</dbReference>
<dbReference type="Proteomes" id="UP000887458">
    <property type="component" value="Unassembled WGS sequence"/>
</dbReference>
<evidence type="ECO:0000256" key="7">
    <source>
        <dbReference type="ARBA" id="ARBA00022989"/>
    </source>
</evidence>
<comment type="similarity">
    <text evidence="3">Belongs to the inositol phosphokinase (IPK) family.</text>
</comment>
<feature type="transmembrane region" description="Helical" evidence="10">
    <location>
        <begin position="517"/>
        <end position="536"/>
    </location>
</feature>
<proteinExistence type="inferred from homology"/>
<keyword evidence="6" id="KW-0418">Kinase</keyword>
<feature type="chain" id="PRO_5045914230" description="Kinase" evidence="11">
    <location>
        <begin position="17"/>
        <end position="689"/>
    </location>
</feature>
<feature type="compositionally biased region" description="Basic residues" evidence="9">
    <location>
        <begin position="365"/>
        <end position="381"/>
    </location>
</feature>
<evidence type="ECO:0000256" key="8">
    <source>
        <dbReference type="ARBA" id="ARBA00023136"/>
    </source>
</evidence>
<evidence type="ECO:0000256" key="11">
    <source>
        <dbReference type="SAM" id="SignalP"/>
    </source>
</evidence>
<evidence type="ECO:0000256" key="3">
    <source>
        <dbReference type="ARBA" id="ARBA00007374"/>
    </source>
</evidence>
<evidence type="ECO:0000256" key="9">
    <source>
        <dbReference type="SAM" id="MobiDB-lite"/>
    </source>
</evidence>
<evidence type="ECO:0008006" key="14">
    <source>
        <dbReference type="Google" id="ProtNLM"/>
    </source>
</evidence>
<gene>
    <name evidence="12" type="ORF">DERP_013188</name>
</gene>
<feature type="compositionally biased region" description="Low complexity" evidence="9">
    <location>
        <begin position="350"/>
        <end position="364"/>
    </location>
</feature>
<dbReference type="Gene3D" id="3.30.470.160">
    <property type="entry name" value="Inositol polyphosphate kinase"/>
    <property type="match status" value="1"/>
</dbReference>
<keyword evidence="8 10" id="KW-0472">Membrane</keyword>
<dbReference type="InterPro" id="IPR038286">
    <property type="entry name" value="IPK_sf"/>
</dbReference>
<evidence type="ECO:0000313" key="12">
    <source>
        <dbReference type="EMBL" id="KAH9417074.1"/>
    </source>
</evidence>
<feature type="transmembrane region" description="Helical" evidence="10">
    <location>
        <begin position="579"/>
        <end position="598"/>
    </location>
</feature>
<dbReference type="Pfam" id="PF03770">
    <property type="entry name" value="IPK"/>
    <property type="match status" value="1"/>
</dbReference>
<keyword evidence="4" id="KW-0808">Transferase</keyword>
<name>A0ABQ8J3C0_DERPT</name>
<evidence type="ECO:0000256" key="4">
    <source>
        <dbReference type="ARBA" id="ARBA00022679"/>
    </source>
</evidence>
<feature type="region of interest" description="Disordered" evidence="9">
    <location>
        <begin position="350"/>
        <end position="386"/>
    </location>
</feature>
<protein>
    <recommendedName>
        <fullName evidence="14">Kinase</fullName>
    </recommendedName>
</protein>
<feature type="transmembrane region" description="Helical" evidence="10">
    <location>
        <begin position="657"/>
        <end position="677"/>
    </location>
</feature>
<evidence type="ECO:0000256" key="10">
    <source>
        <dbReference type="SAM" id="Phobius"/>
    </source>
</evidence>
<feature type="transmembrane region" description="Helical" evidence="10">
    <location>
        <begin position="548"/>
        <end position="567"/>
    </location>
</feature>
<dbReference type="PANTHER" id="PTHR20855:SF52">
    <property type="entry name" value="ADIPONECTIN RECEPTOR PROTEIN"/>
    <property type="match status" value="1"/>
</dbReference>
<keyword evidence="11" id="KW-0732">Signal</keyword>
<evidence type="ECO:0000256" key="6">
    <source>
        <dbReference type="ARBA" id="ARBA00022777"/>
    </source>
</evidence>
<comment type="similarity">
    <text evidence="2">Belongs to the ADIPOR family.</text>
</comment>
<comment type="subcellular location">
    <subcellularLocation>
        <location evidence="1">Membrane</location>
        <topology evidence="1">Multi-pass membrane protein</topology>
    </subcellularLocation>
</comment>
<evidence type="ECO:0000256" key="2">
    <source>
        <dbReference type="ARBA" id="ARBA00007018"/>
    </source>
</evidence>
<evidence type="ECO:0000256" key="1">
    <source>
        <dbReference type="ARBA" id="ARBA00004141"/>
    </source>
</evidence>
<feature type="transmembrane region" description="Helical" evidence="10">
    <location>
        <begin position="618"/>
        <end position="636"/>
    </location>
</feature>
<organism evidence="12 13">
    <name type="scientific">Dermatophagoides pteronyssinus</name>
    <name type="common">European house dust mite</name>
    <dbReference type="NCBI Taxonomy" id="6956"/>
    <lineage>
        <taxon>Eukaryota</taxon>
        <taxon>Metazoa</taxon>
        <taxon>Ecdysozoa</taxon>
        <taxon>Arthropoda</taxon>
        <taxon>Chelicerata</taxon>
        <taxon>Arachnida</taxon>
        <taxon>Acari</taxon>
        <taxon>Acariformes</taxon>
        <taxon>Sarcoptiformes</taxon>
        <taxon>Astigmata</taxon>
        <taxon>Psoroptidia</taxon>
        <taxon>Analgoidea</taxon>
        <taxon>Pyroglyphidae</taxon>
        <taxon>Dermatophagoidinae</taxon>
        <taxon>Dermatophagoides</taxon>
    </lineage>
</organism>
<sequence>MALLLCLPLSLSTTKTTTTTTKVTTVSSSAAAASLLLANSSKWRKVRSLVTSPFIQTYKRKKYPWIQLAGHQGNFVAGQIQGTIMKKLCGNEIDCFQKLMSDPQLSVLVPEFKNIRIVNGDTYLELEDLLATFVNPSVMDIKMGIRTYLEEELVKANEKPRLRKDMYEKMVAIDPEEPSNEEKEQKAITKPRYMVWRETISSTSTLGFRIDGMKSGDNHHRLKTTTATVKDFKRTKSIESVRSAILEFVGDKHEYLITYLEKLKFIRKQLEQSKFFQTHEMIGSSLLLVHDQQHANIWMIDFAKTYPLPDDININHRDQWTLGNHEDGYLFGLDNLIEIFSSLCCNSSTSSSTTTTTPSSSYQKIQRKKVQRKSRQQRRKKNIDDDEEFSQTIEACNTCTDVHILRSISEMPSWCCTHNRIIFAGYRPITLSSWQTIRSLFLIHNETGNIWTHMGGAIMFYFLFQHVCRNPPDTRSMSRVDFFYLCVFFFGVFVCLFQSTLYHLFSSHSLKLNKLFAKLDYCGITILIGCSFIPWIHYGFYNSPLLQIWYISFTIICTIICVMFCIYDPFCNPRYHHYRTLMFMAHGFLVFVPAIHWISREMNNDRSLLSLDHRAHLLIFIQGITFLTGSLIYIFKLPESIYPNITIFSLWFNSHQLFHILVIFGLVIYYHSLILIMKMRLNNPNCFVN</sequence>
<reference evidence="12 13" key="1">
    <citation type="journal article" date="2018" name="J. Allergy Clin. Immunol.">
        <title>High-quality assembly of Dermatophagoides pteronyssinus genome and transcriptome reveals a wide range of novel allergens.</title>
        <authorList>
            <person name="Liu X.Y."/>
            <person name="Yang K.Y."/>
            <person name="Wang M.Q."/>
            <person name="Kwok J.S."/>
            <person name="Zeng X."/>
            <person name="Yang Z."/>
            <person name="Xiao X.J."/>
            <person name="Lau C.P."/>
            <person name="Li Y."/>
            <person name="Huang Z.M."/>
            <person name="Ba J.G."/>
            <person name="Yim A.K."/>
            <person name="Ouyang C.Y."/>
            <person name="Ngai S.M."/>
            <person name="Chan T.F."/>
            <person name="Leung E.L."/>
            <person name="Liu L."/>
            <person name="Liu Z.G."/>
            <person name="Tsui S.K."/>
        </authorList>
    </citation>
    <scope>NUCLEOTIDE SEQUENCE [LARGE SCALE GENOMIC DNA]</scope>
    <source>
        <strain evidence="12">Derp</strain>
    </source>
</reference>
<keyword evidence="13" id="KW-1185">Reference proteome</keyword>
<keyword evidence="7 10" id="KW-1133">Transmembrane helix</keyword>
<accession>A0ABQ8J3C0</accession>
<dbReference type="PANTHER" id="PTHR20855">
    <property type="entry name" value="ADIPOR/PROGESTIN RECEPTOR-RELATED"/>
    <property type="match status" value="1"/>
</dbReference>
<keyword evidence="5 10" id="KW-0812">Transmembrane</keyword>
<comment type="caution">
    <text evidence="12">The sequence shown here is derived from an EMBL/GenBank/DDBJ whole genome shotgun (WGS) entry which is preliminary data.</text>
</comment>
<evidence type="ECO:0000313" key="13">
    <source>
        <dbReference type="Proteomes" id="UP000887458"/>
    </source>
</evidence>
<dbReference type="Pfam" id="PF03006">
    <property type="entry name" value="HlyIII"/>
    <property type="match status" value="1"/>
</dbReference>
<feature type="signal peptide" evidence="11">
    <location>
        <begin position="1"/>
        <end position="16"/>
    </location>
</feature>
<dbReference type="SUPFAM" id="SSF56104">
    <property type="entry name" value="SAICAR synthase-like"/>
    <property type="match status" value="1"/>
</dbReference>
<evidence type="ECO:0000256" key="5">
    <source>
        <dbReference type="ARBA" id="ARBA00022692"/>
    </source>
</evidence>
<reference evidence="12 13" key="2">
    <citation type="journal article" date="2022" name="Mol. Biol. Evol.">
        <title>Comparative Genomics Reveals Insights into the Divergent Evolution of Astigmatic Mites and Household Pest Adaptations.</title>
        <authorList>
            <person name="Xiong Q."/>
            <person name="Wan A.T."/>
            <person name="Liu X."/>
            <person name="Fung C.S."/>
            <person name="Xiao X."/>
            <person name="Malainual N."/>
            <person name="Hou J."/>
            <person name="Wang L."/>
            <person name="Wang M."/>
            <person name="Yang K.Y."/>
            <person name="Cui Y."/>
            <person name="Leung E.L."/>
            <person name="Nong W."/>
            <person name="Shin S.K."/>
            <person name="Au S.W."/>
            <person name="Jeong K.Y."/>
            <person name="Chew F.T."/>
            <person name="Hui J.H."/>
            <person name="Leung T.F."/>
            <person name="Tungtrongchitr A."/>
            <person name="Zhong N."/>
            <person name="Liu Z."/>
            <person name="Tsui S.K."/>
        </authorList>
    </citation>
    <scope>NUCLEOTIDE SEQUENCE [LARGE SCALE GENOMIC DNA]</scope>
    <source>
        <strain evidence="12">Derp</strain>
    </source>
</reference>